<dbReference type="SMART" id="SM00091">
    <property type="entry name" value="PAS"/>
    <property type="match status" value="3"/>
</dbReference>
<dbReference type="InterPro" id="IPR036890">
    <property type="entry name" value="HATPase_C_sf"/>
</dbReference>
<feature type="domain" description="PAC" evidence="9">
    <location>
        <begin position="419"/>
        <end position="469"/>
    </location>
</feature>
<dbReference type="SUPFAM" id="SSF55874">
    <property type="entry name" value="ATPase domain of HSP90 chaperone/DNA topoisomerase II/histidine kinase"/>
    <property type="match status" value="1"/>
</dbReference>
<evidence type="ECO:0000256" key="3">
    <source>
        <dbReference type="ARBA" id="ARBA00022777"/>
    </source>
</evidence>
<dbReference type="Pfam" id="PF00989">
    <property type="entry name" value="PAS"/>
    <property type="match status" value="2"/>
</dbReference>
<dbReference type="GO" id="GO:0016301">
    <property type="term" value="F:kinase activity"/>
    <property type="evidence" value="ECO:0007669"/>
    <property type="project" value="UniProtKB-KW"/>
</dbReference>
<dbReference type="InParanoid" id="A0A330LCC9"/>
<dbReference type="PROSITE" id="PS50112">
    <property type="entry name" value="PAS"/>
    <property type="match status" value="2"/>
</dbReference>
<evidence type="ECO:0000256" key="1">
    <source>
        <dbReference type="ARBA" id="ARBA00022679"/>
    </source>
</evidence>
<dbReference type="InterPro" id="IPR013656">
    <property type="entry name" value="PAS_4"/>
</dbReference>
<keyword evidence="4" id="KW-0067">ATP-binding</keyword>
<proteinExistence type="predicted"/>
<dbReference type="AlphaFoldDB" id="A0A330LCC9"/>
<dbReference type="FunFam" id="3.30.450.20:FF:000060">
    <property type="entry name" value="Sensor protein FixL"/>
    <property type="match status" value="1"/>
</dbReference>
<dbReference type="CDD" id="cd00130">
    <property type="entry name" value="PAS"/>
    <property type="match status" value="2"/>
</dbReference>
<sequence length="893" mass="98950">MAFYRQWHTVASQGTFGLVVAVIGAGLLGLSGVWMVEQELVARGGESLALGATEVAGKLDAMLRERDGDIELLATAPQVRGSDAARIVEHLRAVQRAYPVYARLAVADRTGRVIASTDQAWIGRDVRDASWFQAVWHIPRVYAETVKKTSQAMARGQLQSVVFSAPIHGDLGAFHGVIMSEVDAGLWNQLVEETVKQFASQTQNFGTVRYRILDADGNLLLTLDDRDNLAINLRELGLPSAVKVATSRPGYVEETHRIRNVPVVTGYARMQGVRSLATLQWGVLVRADRANMLASIRNLLAKIVLVGTAGFVLMLGPIVWVKHSQHREQEKAARAQRLLRDRDAQLGAVVTHAIDGIISIDQAGCILSFNPAAEKLFGYSADEAMGRNVSMLMPEPYRSEHDGYLSAFLHTGVAKVIGQGREVVGRRRDGSIFPMDLGVSEMELDGQRCFTGIVRDITARKAAERNVQESEMRLRAVINGAMDAIVTMDEAGRICGWNPRAEEVFGWSERDAVGRDLAELIVPPSLREAHRVGLANYLATNAGPRLNQQVEITAIRRTAEEFPVELFIIPVKLEHTVLFSAFIRDISARKAMLKQLEEGAVYFRMLSELLPLSLFELNHEGQCVYRNRALDQLLEQGGVWPAGASPNLSWREWVCHEDRRQIDDAWAGLREGMVPISEECRLAAAGSALCWVQVSVWPLETDHGVRYLAVMEDITDRKRTAAHTMRLLRQGQFELRTATEAKHLAELLAYAYPDPSRTQLGLVELLVNGVEHGNLGISYQEKTALLEEGRLDDEVARRLALPIHASKRVRVAMDRSEKELRISIVDDGEGFDWAKYLNLDLANLVDSHGRGIAISKSLSFDRLEYRGCGNQVVAWTHLDHPGTDSDGRSEQAA</sequence>
<evidence type="ECO:0000256" key="2">
    <source>
        <dbReference type="ARBA" id="ARBA00022741"/>
    </source>
</evidence>
<evidence type="ECO:0000256" key="5">
    <source>
        <dbReference type="ARBA" id="ARBA00059827"/>
    </source>
</evidence>
<dbReference type="PANTHER" id="PTHR44757:SF2">
    <property type="entry name" value="BIOFILM ARCHITECTURE MAINTENANCE PROTEIN MBAA"/>
    <property type="match status" value="1"/>
</dbReference>
<feature type="transmembrane region" description="Helical" evidence="7">
    <location>
        <begin position="299"/>
        <end position="320"/>
    </location>
</feature>
<evidence type="ECO:0000259" key="9">
    <source>
        <dbReference type="PROSITE" id="PS50113"/>
    </source>
</evidence>
<name>A0A330LCC9_9BACT</name>
<dbReference type="PANTHER" id="PTHR44757">
    <property type="entry name" value="DIGUANYLATE CYCLASE DGCP"/>
    <property type="match status" value="1"/>
</dbReference>
<dbReference type="InterPro" id="IPR035965">
    <property type="entry name" value="PAS-like_dom_sf"/>
</dbReference>
<dbReference type="CDD" id="cd16936">
    <property type="entry name" value="HATPase_RsbW-like"/>
    <property type="match status" value="1"/>
</dbReference>
<keyword evidence="7" id="KW-1133">Transmembrane helix</keyword>
<dbReference type="OrthoDB" id="5571399at2"/>
<keyword evidence="1" id="KW-0808">Transferase</keyword>
<dbReference type="InterPro" id="IPR001610">
    <property type="entry name" value="PAC"/>
</dbReference>
<comment type="function">
    <text evidence="5">Putative oxygen sensor; modulates the activity of FixJ, a transcriptional activator of nitrogen fixation fixK gene. FixL probably acts as a kinase that phosphorylates FixJ.</text>
</comment>
<dbReference type="GO" id="GO:0005524">
    <property type="term" value="F:ATP binding"/>
    <property type="evidence" value="ECO:0007669"/>
    <property type="project" value="UniProtKB-KW"/>
</dbReference>
<dbReference type="InterPro" id="IPR000700">
    <property type="entry name" value="PAS-assoc_C"/>
</dbReference>
<dbReference type="GO" id="GO:0006355">
    <property type="term" value="P:regulation of DNA-templated transcription"/>
    <property type="evidence" value="ECO:0007669"/>
    <property type="project" value="InterPro"/>
</dbReference>
<keyword evidence="2" id="KW-0547">Nucleotide-binding</keyword>
<dbReference type="Proteomes" id="UP000248168">
    <property type="component" value="Unassembled WGS sequence"/>
</dbReference>
<accession>A0A330LCC9</accession>
<keyword evidence="3" id="KW-0418">Kinase</keyword>
<dbReference type="PROSITE" id="PS50113">
    <property type="entry name" value="PAC"/>
    <property type="match status" value="2"/>
</dbReference>
<keyword evidence="7" id="KW-0472">Membrane</keyword>
<evidence type="ECO:0000256" key="4">
    <source>
        <dbReference type="ARBA" id="ARBA00022840"/>
    </source>
</evidence>
<protein>
    <recommendedName>
        <fullName evidence="6">Sensor protein FixL</fullName>
    </recommendedName>
</protein>
<evidence type="ECO:0000256" key="7">
    <source>
        <dbReference type="SAM" id="Phobius"/>
    </source>
</evidence>
<dbReference type="CDD" id="cd12914">
    <property type="entry name" value="PDC1_DGC_like"/>
    <property type="match status" value="1"/>
</dbReference>
<dbReference type="EMBL" id="OUNR01000012">
    <property type="protein sequence ID" value="SPP64669.1"/>
    <property type="molecule type" value="Genomic_DNA"/>
</dbReference>
<dbReference type="InterPro" id="IPR052155">
    <property type="entry name" value="Biofilm_reg_signaling"/>
</dbReference>
<gene>
    <name evidence="10" type="ORF">NITLEN_20309</name>
</gene>
<dbReference type="Gene3D" id="3.30.450.20">
    <property type="entry name" value="PAS domain"/>
    <property type="match status" value="4"/>
</dbReference>
<organism evidence="10 11">
    <name type="scientific">Nitrospira lenta</name>
    <dbReference type="NCBI Taxonomy" id="1436998"/>
    <lineage>
        <taxon>Bacteria</taxon>
        <taxon>Pseudomonadati</taxon>
        <taxon>Nitrospirota</taxon>
        <taxon>Nitrospiria</taxon>
        <taxon>Nitrospirales</taxon>
        <taxon>Nitrospiraceae</taxon>
        <taxon>Nitrospira</taxon>
    </lineage>
</organism>
<evidence type="ECO:0000313" key="11">
    <source>
        <dbReference type="Proteomes" id="UP000248168"/>
    </source>
</evidence>
<keyword evidence="11" id="KW-1185">Reference proteome</keyword>
<evidence type="ECO:0000256" key="6">
    <source>
        <dbReference type="ARBA" id="ARBA00070616"/>
    </source>
</evidence>
<evidence type="ECO:0000259" key="8">
    <source>
        <dbReference type="PROSITE" id="PS50112"/>
    </source>
</evidence>
<dbReference type="InterPro" id="IPR013767">
    <property type="entry name" value="PAS_fold"/>
</dbReference>
<keyword evidence="7" id="KW-0812">Transmembrane</keyword>
<feature type="transmembrane region" description="Helical" evidence="7">
    <location>
        <begin position="15"/>
        <end position="36"/>
    </location>
</feature>
<dbReference type="RefSeq" id="WP_121989022.1">
    <property type="nucleotide sequence ID" value="NZ_OUNR01000012.1"/>
</dbReference>
<feature type="domain" description="PAS" evidence="8">
    <location>
        <begin position="342"/>
        <end position="412"/>
    </location>
</feature>
<dbReference type="SMART" id="SM00086">
    <property type="entry name" value="PAC"/>
    <property type="match status" value="3"/>
</dbReference>
<feature type="domain" description="PAS" evidence="8">
    <location>
        <begin position="470"/>
        <end position="541"/>
    </location>
</feature>
<dbReference type="Pfam" id="PF08448">
    <property type="entry name" value="PAS_4"/>
    <property type="match status" value="1"/>
</dbReference>
<reference evidence="11" key="1">
    <citation type="submission" date="2018-04" db="EMBL/GenBank/DDBJ databases">
        <authorList>
            <person name="Lucker S."/>
            <person name="Sakoula D."/>
        </authorList>
    </citation>
    <scope>NUCLEOTIDE SEQUENCE [LARGE SCALE GENOMIC DNA]</scope>
</reference>
<dbReference type="NCBIfam" id="TIGR00229">
    <property type="entry name" value="sensory_box"/>
    <property type="match status" value="2"/>
</dbReference>
<dbReference type="SUPFAM" id="SSF55785">
    <property type="entry name" value="PYP-like sensor domain (PAS domain)"/>
    <property type="match status" value="3"/>
</dbReference>
<dbReference type="InterPro" id="IPR000014">
    <property type="entry name" value="PAS"/>
</dbReference>
<evidence type="ECO:0000313" key="10">
    <source>
        <dbReference type="EMBL" id="SPP64669.1"/>
    </source>
</evidence>
<feature type="domain" description="PAC" evidence="9">
    <location>
        <begin position="676"/>
        <end position="726"/>
    </location>
</feature>